<dbReference type="EMBL" id="CP028843">
    <property type="protein sequence ID" value="AWB21229.1"/>
    <property type="molecule type" value="Genomic_DNA"/>
</dbReference>
<evidence type="ECO:0000313" key="2">
    <source>
        <dbReference type="EMBL" id="AWB21229.1"/>
    </source>
</evidence>
<name>A0A2R4WI68_9HYPH</name>
<dbReference type="AlphaFoldDB" id="A0A2R4WI68"/>
<protein>
    <submittedName>
        <fullName evidence="2">Uncharacterized protein</fullName>
    </submittedName>
</protein>
<accession>A0A2R4WI68</accession>
<gene>
    <name evidence="2" type="ORF">DA075_10140</name>
</gene>
<keyword evidence="3" id="KW-1185">Reference proteome</keyword>
<dbReference type="Proteomes" id="UP000244755">
    <property type="component" value="Chromosome 1"/>
</dbReference>
<feature type="signal peptide" evidence="1">
    <location>
        <begin position="1"/>
        <end position="22"/>
    </location>
</feature>
<evidence type="ECO:0000313" key="3">
    <source>
        <dbReference type="Proteomes" id="UP000244755"/>
    </source>
</evidence>
<dbReference type="RefSeq" id="WP_099953105.1">
    <property type="nucleotide sequence ID" value="NZ_CP028843.1"/>
</dbReference>
<keyword evidence="1" id="KW-0732">Signal</keyword>
<feature type="chain" id="PRO_5015327365" evidence="1">
    <location>
        <begin position="23"/>
        <end position="183"/>
    </location>
</feature>
<reference evidence="2 3" key="1">
    <citation type="submission" date="2018-04" db="EMBL/GenBank/DDBJ databases">
        <title>Methylobacterium sp. PR1016A genome.</title>
        <authorList>
            <person name="Park W."/>
        </authorList>
    </citation>
    <scope>NUCLEOTIDE SEQUENCE [LARGE SCALE GENOMIC DNA]</scope>
    <source>
        <strain evidence="2 3">PR1016A</strain>
    </source>
</reference>
<proteinExistence type="predicted"/>
<evidence type="ECO:0000256" key="1">
    <source>
        <dbReference type="SAM" id="SignalP"/>
    </source>
</evidence>
<sequence>MRRIYGYGLGAFALAAASAAAAQTYQTWVGQAGEQLPGFVITCPTGSARQAAPCGTPGNPLQVASAPSASPDNGLAVSRIMTTASAAAMTIKPAPGRLYAFNLCNNASTSRYVRFYNAAAATTGTTPVYAGPITLAAGGCQQFTTAVGLGFSAGIALSVTAANGDGDATPGIAGDVSGFLGFL</sequence>
<organism evidence="2 3">
    <name type="scientific">Methylobacterium currus</name>
    <dbReference type="NCBI Taxonomy" id="2051553"/>
    <lineage>
        <taxon>Bacteria</taxon>
        <taxon>Pseudomonadati</taxon>
        <taxon>Pseudomonadota</taxon>
        <taxon>Alphaproteobacteria</taxon>
        <taxon>Hyphomicrobiales</taxon>
        <taxon>Methylobacteriaceae</taxon>
        <taxon>Methylobacterium</taxon>
    </lineage>
</organism>
<dbReference type="KEGG" id="mee:DA075_10140"/>